<name>A0A9P8ZXN9_9PEZI</name>
<organism evidence="1 2">
    <name type="scientific">Truncatella angustata</name>
    <dbReference type="NCBI Taxonomy" id="152316"/>
    <lineage>
        <taxon>Eukaryota</taxon>
        <taxon>Fungi</taxon>
        <taxon>Dikarya</taxon>
        <taxon>Ascomycota</taxon>
        <taxon>Pezizomycotina</taxon>
        <taxon>Sordariomycetes</taxon>
        <taxon>Xylariomycetidae</taxon>
        <taxon>Amphisphaeriales</taxon>
        <taxon>Sporocadaceae</taxon>
        <taxon>Truncatella</taxon>
    </lineage>
</organism>
<dbReference type="Proteomes" id="UP000758603">
    <property type="component" value="Unassembled WGS sequence"/>
</dbReference>
<reference evidence="1" key="1">
    <citation type="journal article" date="2021" name="Nat. Commun.">
        <title>Genetic determinants of endophytism in the Arabidopsis root mycobiome.</title>
        <authorList>
            <person name="Mesny F."/>
            <person name="Miyauchi S."/>
            <person name="Thiergart T."/>
            <person name="Pickel B."/>
            <person name="Atanasova L."/>
            <person name="Karlsson M."/>
            <person name="Huettel B."/>
            <person name="Barry K.W."/>
            <person name="Haridas S."/>
            <person name="Chen C."/>
            <person name="Bauer D."/>
            <person name="Andreopoulos W."/>
            <person name="Pangilinan J."/>
            <person name="LaButti K."/>
            <person name="Riley R."/>
            <person name="Lipzen A."/>
            <person name="Clum A."/>
            <person name="Drula E."/>
            <person name="Henrissat B."/>
            <person name="Kohler A."/>
            <person name="Grigoriev I.V."/>
            <person name="Martin F.M."/>
            <person name="Hacquard S."/>
        </authorList>
    </citation>
    <scope>NUCLEOTIDE SEQUENCE</scope>
    <source>
        <strain evidence="1">MPI-SDFR-AT-0073</strain>
    </source>
</reference>
<sequence length="243" mass="26679">MERDASRRRGVQEAFRLETVQGLGKQMIQNTGCTRFSRRVPVALHARERSKRGHGATRCRVPYNSTKYKRAARGGKVRASIEAAALSTSTSMFMSTSPPGEPNLVRKRNAKQASTRQIISRGSSMRRHNSSLQLTALEDCDNTLLAPLLQRCRLPHVLGLRSAAARTITCINTLQVSPKNQLDRPCLLPSARDATHGAYAGHDGRSHASGIPVWDIDEFVVLELRDHAPGNPGSRDAQGPPLM</sequence>
<dbReference type="AlphaFoldDB" id="A0A9P8ZXN9"/>
<proteinExistence type="predicted"/>
<accession>A0A9P8ZXN9</accession>
<gene>
    <name evidence="1" type="ORF">BKA67DRAFT_534055</name>
</gene>
<dbReference type="RefSeq" id="XP_045959381.1">
    <property type="nucleotide sequence ID" value="XM_046099796.1"/>
</dbReference>
<dbReference type="GeneID" id="70128688"/>
<dbReference type="EMBL" id="JAGPXC010000003">
    <property type="protein sequence ID" value="KAH6655116.1"/>
    <property type="molecule type" value="Genomic_DNA"/>
</dbReference>
<comment type="caution">
    <text evidence="1">The sequence shown here is derived from an EMBL/GenBank/DDBJ whole genome shotgun (WGS) entry which is preliminary data.</text>
</comment>
<evidence type="ECO:0000313" key="1">
    <source>
        <dbReference type="EMBL" id="KAH6655116.1"/>
    </source>
</evidence>
<evidence type="ECO:0000313" key="2">
    <source>
        <dbReference type="Proteomes" id="UP000758603"/>
    </source>
</evidence>
<protein>
    <submittedName>
        <fullName evidence="1">Uncharacterized protein</fullName>
    </submittedName>
</protein>
<keyword evidence="2" id="KW-1185">Reference proteome</keyword>